<dbReference type="GO" id="GO:0005509">
    <property type="term" value="F:calcium ion binding"/>
    <property type="evidence" value="ECO:0007669"/>
    <property type="project" value="InterPro"/>
</dbReference>
<proteinExistence type="inferred from homology"/>
<feature type="active site" description="Proton acceptor" evidence="5">
    <location>
        <position position="320"/>
    </location>
</feature>
<evidence type="ECO:0000256" key="6">
    <source>
        <dbReference type="PIRSR" id="PIRSR617512-2"/>
    </source>
</evidence>
<dbReference type="SUPFAM" id="SSF50998">
    <property type="entry name" value="Quinoprotein alcohol dehydrogenase-like"/>
    <property type="match status" value="1"/>
</dbReference>
<evidence type="ECO:0000256" key="8">
    <source>
        <dbReference type="SAM" id="SignalP"/>
    </source>
</evidence>
<protein>
    <submittedName>
        <fullName evidence="11">PQQ-dependent dehydrogenase, methanol/ethanol family</fullName>
    </submittedName>
</protein>
<comment type="cofactor">
    <cofactor evidence="7">
        <name>Ca(2+)</name>
        <dbReference type="ChEBI" id="CHEBI:29108"/>
    </cofactor>
    <text evidence="7">Binds 1 Ca(2+) ion per subunit.</text>
</comment>
<comment type="similarity">
    <text evidence="1">Belongs to the bacterial PQQ dehydrogenase family.</text>
</comment>
<dbReference type="AlphaFoldDB" id="A0A2A5AUT8"/>
<comment type="caution">
    <text evidence="11">The sequence shown here is derived from an EMBL/GenBank/DDBJ whole genome shotgun (WGS) entry which is preliminary data.</text>
</comment>
<feature type="binding site" evidence="6">
    <location>
        <position position="98"/>
    </location>
    <ligand>
        <name>pyrroloquinoline quinone</name>
        <dbReference type="ChEBI" id="CHEBI:58442"/>
    </ligand>
</feature>
<comment type="cofactor">
    <cofactor evidence="6">
        <name>pyrroloquinoline quinone</name>
        <dbReference type="ChEBI" id="CHEBI:58442"/>
    </cofactor>
    <text evidence="6">Binds 1 PQQ group per subunit.</text>
</comment>
<evidence type="ECO:0000313" key="11">
    <source>
        <dbReference type="EMBL" id="PCJ23057.1"/>
    </source>
</evidence>
<feature type="binding site" evidence="7">
    <location>
        <position position="211"/>
    </location>
    <ligand>
        <name>Ca(2+)</name>
        <dbReference type="ChEBI" id="CHEBI:29108"/>
    </ligand>
</feature>
<evidence type="ECO:0000259" key="10">
    <source>
        <dbReference type="Pfam" id="PF13360"/>
    </source>
</evidence>
<evidence type="ECO:0000256" key="3">
    <source>
        <dbReference type="ARBA" id="ARBA00022891"/>
    </source>
</evidence>
<evidence type="ECO:0000256" key="5">
    <source>
        <dbReference type="PIRSR" id="PIRSR617512-1"/>
    </source>
</evidence>
<keyword evidence="8" id="KW-0732">Signal</keyword>
<feature type="binding site" evidence="7">
    <location>
        <position position="277"/>
    </location>
    <ligand>
        <name>Ca(2+)</name>
        <dbReference type="ChEBI" id="CHEBI:29108"/>
    </ligand>
</feature>
<dbReference type="EMBL" id="NVVJ01000045">
    <property type="protein sequence ID" value="PCJ23057.1"/>
    <property type="molecule type" value="Genomic_DNA"/>
</dbReference>
<dbReference type="GO" id="GO:0016020">
    <property type="term" value="C:membrane"/>
    <property type="evidence" value="ECO:0007669"/>
    <property type="project" value="InterPro"/>
</dbReference>
<feature type="binding site" evidence="6">
    <location>
        <position position="193"/>
    </location>
    <ligand>
        <name>pyrroloquinoline quinone</name>
        <dbReference type="ChEBI" id="CHEBI:58442"/>
    </ligand>
</feature>
<evidence type="ECO:0000256" key="2">
    <source>
        <dbReference type="ARBA" id="ARBA00022723"/>
    </source>
</evidence>
<keyword evidence="2 7" id="KW-0479">Metal-binding</keyword>
<dbReference type="InterPro" id="IPR011047">
    <property type="entry name" value="Quinoprotein_ADH-like_sf"/>
</dbReference>
<evidence type="ECO:0000256" key="4">
    <source>
        <dbReference type="ARBA" id="ARBA00023002"/>
    </source>
</evidence>
<reference evidence="12" key="1">
    <citation type="submission" date="2017-08" db="EMBL/GenBank/DDBJ databases">
        <title>A dynamic microbial community with high functional redundancy inhabits the cold, oxic subseafloor aquifer.</title>
        <authorList>
            <person name="Tully B.J."/>
            <person name="Wheat C.G."/>
            <person name="Glazer B.T."/>
            <person name="Huber J.A."/>
        </authorList>
    </citation>
    <scope>NUCLEOTIDE SEQUENCE [LARGE SCALE GENOMIC DNA]</scope>
</reference>
<keyword evidence="3 6" id="KW-0634">PQQ</keyword>
<feature type="domain" description="Pyrrolo-quinoline quinone repeat" evidence="10">
    <location>
        <begin position="458"/>
        <end position="525"/>
    </location>
</feature>
<dbReference type="InterPro" id="IPR002372">
    <property type="entry name" value="PQQ_rpt_dom"/>
</dbReference>
<feature type="signal peptide" evidence="8">
    <location>
        <begin position="1"/>
        <end position="35"/>
    </location>
</feature>
<feature type="chain" id="PRO_5013218274" evidence="8">
    <location>
        <begin position="36"/>
        <end position="550"/>
    </location>
</feature>
<dbReference type="InterPro" id="IPR018391">
    <property type="entry name" value="PQQ_b-propeller_rpt"/>
</dbReference>
<dbReference type="Gene3D" id="2.140.10.10">
    <property type="entry name" value="Quinoprotein alcohol dehydrogenase-like superfamily"/>
    <property type="match status" value="1"/>
</dbReference>
<dbReference type="Pfam" id="PF01011">
    <property type="entry name" value="PQQ"/>
    <property type="match status" value="1"/>
</dbReference>
<evidence type="ECO:0000256" key="1">
    <source>
        <dbReference type="ARBA" id="ARBA00008156"/>
    </source>
</evidence>
<evidence type="ECO:0000313" key="12">
    <source>
        <dbReference type="Proteomes" id="UP000218327"/>
    </source>
</evidence>
<sequence>MLRRVIYRHVNFCRISFCKIIVAASVSLLCVSSFADTSYEQLLADEQNGDDWLSYSGGYRSERFSPLAQISPANVADMKVMWAYQMQPTGISGAGLQESTPLVANGIMYLTESPSSVTALDARTGNLLWHWRPEISNEVLNIGFPRINRGVALLDESVYVATLDARLFALDAGTGAVRWETKVAENSVGFSLTLAPLALDGKIVVGVSGAEAGVRGYIDAYDSATGERLWRTFTVPEPGEPGSETWQGDAWQTGGGSTWLTGSFDAELNTLYWTTGNPAPDWNGDVRPGDNLFTCSVLALDPDTGEMRWYFQYTPHDTHDWDANQIPVLIDAEFEGEQRKMLALANRNAFYYLIDRESGEFLLGEPYSYQTWAEGIDDTGRPIVLPNSEPTREGNLVWPSLQGATNWFSPSYNPRTQQFFVPNRRMGAIFYKADAEYTPGAPFLGGGEQALDGDNATGAIVALDAMTGLQQWEFELLTPPWSGVMATAGGLVFASSNEGIFFALDARTGNPVWNFNSGAHIRTNPMGFAVDDKQRVAIIGGQTLFVFGVE</sequence>
<evidence type="ECO:0000259" key="9">
    <source>
        <dbReference type="Pfam" id="PF01011"/>
    </source>
</evidence>
<dbReference type="Proteomes" id="UP000218327">
    <property type="component" value="Unassembled WGS sequence"/>
</dbReference>
<accession>A0A2A5AUT8</accession>
<dbReference type="PANTHER" id="PTHR32303:SF20">
    <property type="entry name" value="QUINOPROTEIN ETHANOL DEHYDROGENASE"/>
    <property type="match status" value="1"/>
</dbReference>
<feature type="domain" description="Pyrrolo-quinoline quinone repeat" evidence="9">
    <location>
        <begin position="52"/>
        <end position="362"/>
    </location>
</feature>
<dbReference type="NCBIfam" id="TIGR03075">
    <property type="entry name" value="PQQ_enz_alc_DH"/>
    <property type="match status" value="1"/>
</dbReference>
<feature type="binding site" evidence="6">
    <location>
        <begin position="406"/>
        <end position="407"/>
    </location>
    <ligand>
        <name>pyrroloquinoline quinone</name>
        <dbReference type="ChEBI" id="CHEBI:58442"/>
    </ligand>
</feature>
<keyword evidence="4" id="KW-0560">Oxidoreductase</keyword>
<feature type="binding site" evidence="6">
    <location>
        <position position="149"/>
    </location>
    <ligand>
        <name>pyrroloquinoline quinone</name>
        <dbReference type="ChEBI" id="CHEBI:58442"/>
    </ligand>
</feature>
<gene>
    <name evidence="11" type="ORF">COA96_12715</name>
</gene>
<organism evidence="11 12">
    <name type="scientific">SAR86 cluster bacterium</name>
    <dbReference type="NCBI Taxonomy" id="2030880"/>
    <lineage>
        <taxon>Bacteria</taxon>
        <taxon>Pseudomonadati</taxon>
        <taxon>Pseudomonadota</taxon>
        <taxon>Gammaproteobacteria</taxon>
        <taxon>SAR86 cluster</taxon>
    </lineage>
</organism>
<name>A0A2A5AUT8_9GAMM</name>
<dbReference type="Pfam" id="PF13360">
    <property type="entry name" value="PQQ_2"/>
    <property type="match status" value="1"/>
</dbReference>
<dbReference type="PANTHER" id="PTHR32303">
    <property type="entry name" value="QUINOPROTEIN ALCOHOL DEHYDROGENASE (CYTOCHROME C)"/>
    <property type="match status" value="1"/>
</dbReference>
<evidence type="ECO:0000256" key="7">
    <source>
        <dbReference type="PIRSR" id="PIRSR617512-3"/>
    </source>
</evidence>
<dbReference type="GO" id="GO:0016614">
    <property type="term" value="F:oxidoreductase activity, acting on CH-OH group of donors"/>
    <property type="evidence" value="ECO:0007669"/>
    <property type="project" value="InterPro"/>
</dbReference>
<dbReference type="SMART" id="SM00564">
    <property type="entry name" value="PQQ"/>
    <property type="match status" value="6"/>
</dbReference>
<feature type="binding site" evidence="7">
    <location>
        <position position="320"/>
    </location>
    <ligand>
        <name>Ca(2+)</name>
        <dbReference type="ChEBI" id="CHEBI:29108"/>
    </ligand>
</feature>
<keyword evidence="7" id="KW-0106">Calcium</keyword>
<feature type="binding site" evidence="6">
    <location>
        <begin position="209"/>
        <end position="210"/>
    </location>
    <ligand>
        <name>pyrroloquinoline quinone</name>
        <dbReference type="ChEBI" id="CHEBI:58442"/>
    </ligand>
</feature>
<dbReference type="InterPro" id="IPR017512">
    <property type="entry name" value="PQQ_MeOH/EtOH_DH"/>
</dbReference>